<keyword evidence="1" id="KW-0067">ATP-binding</keyword>
<dbReference type="EMBL" id="JAMZIH010002703">
    <property type="protein sequence ID" value="KAJ1677272.1"/>
    <property type="molecule type" value="Genomic_DNA"/>
</dbReference>
<keyword evidence="1" id="KW-0547">Nucleotide-binding</keyword>
<organism evidence="1 2">
    <name type="scientific">Spiromyces aspiralis</name>
    <dbReference type="NCBI Taxonomy" id="68401"/>
    <lineage>
        <taxon>Eukaryota</taxon>
        <taxon>Fungi</taxon>
        <taxon>Fungi incertae sedis</taxon>
        <taxon>Zoopagomycota</taxon>
        <taxon>Kickxellomycotina</taxon>
        <taxon>Kickxellomycetes</taxon>
        <taxon>Kickxellales</taxon>
        <taxon>Kickxellaceae</taxon>
        <taxon>Spiromyces</taxon>
    </lineage>
</organism>
<gene>
    <name evidence="1" type="primary">ECM16_2</name>
    <name evidence="1" type="ORF">EV182_006505</name>
</gene>
<evidence type="ECO:0000313" key="1">
    <source>
        <dbReference type="EMBL" id="KAJ1677272.1"/>
    </source>
</evidence>
<dbReference type="EC" id="3.6.4.13" evidence="1"/>
<feature type="non-terminal residue" evidence="1">
    <location>
        <position position="1"/>
    </location>
</feature>
<feature type="non-terminal residue" evidence="1">
    <location>
        <position position="349"/>
    </location>
</feature>
<proteinExistence type="predicted"/>
<reference evidence="1" key="1">
    <citation type="submission" date="2022-06" db="EMBL/GenBank/DDBJ databases">
        <title>Phylogenomic reconstructions and comparative analyses of Kickxellomycotina fungi.</title>
        <authorList>
            <person name="Reynolds N.K."/>
            <person name="Stajich J.E."/>
            <person name="Barry K."/>
            <person name="Grigoriev I.V."/>
            <person name="Crous P."/>
            <person name="Smith M.E."/>
        </authorList>
    </citation>
    <scope>NUCLEOTIDE SEQUENCE</scope>
    <source>
        <strain evidence="1">RSA 2271</strain>
    </source>
</reference>
<sequence>ILTWLGALDEKAKITDLGRLMSVFPIAPRFSKMLIVGQQHGCLPYIIAIVATLTVGDPFVREYHQQSFTEDDYEDDEAKSLEAENLTNERIIEKEKRKALRARFLKSQAMLMGTDPSSDCLRLLSAVGAYEFGGGSNEFCQQHFLRPKAMVETRKLRSQLTHLVQVNCPGVDISLDPQMQPPTSKQRLVLRQAILAGFLDQVAIRVDIAGPSCGISAAAFEELAQHHKSGGDRKRQPAAYVTMWSGEPVFISPESVVHPAQSSRIKVGGERGGMVWPDLVVYTELQQTSRLYMKGVTQISPKWLVSIARDMCEFGKPRVSPLPKYNKERTQMECWVDVTFGPKRWTLPP</sequence>
<accession>A0ACC1HLE7</accession>
<evidence type="ECO:0000313" key="2">
    <source>
        <dbReference type="Proteomes" id="UP001145114"/>
    </source>
</evidence>
<keyword evidence="2" id="KW-1185">Reference proteome</keyword>
<comment type="caution">
    <text evidence="1">The sequence shown here is derived from an EMBL/GenBank/DDBJ whole genome shotgun (WGS) entry which is preliminary data.</text>
</comment>
<protein>
    <submittedName>
        <fullName evidence="1">ATP-dependent RNA helicase DHR1</fullName>
        <ecNumber evidence="1">3.6.4.13</ecNumber>
    </submittedName>
</protein>
<dbReference type="Proteomes" id="UP001145114">
    <property type="component" value="Unassembled WGS sequence"/>
</dbReference>
<name>A0ACC1HLE7_9FUNG</name>
<keyword evidence="1" id="KW-0378">Hydrolase</keyword>
<keyword evidence="1" id="KW-0347">Helicase</keyword>